<feature type="region of interest" description="Disordered" evidence="2">
    <location>
        <begin position="1"/>
        <end position="47"/>
    </location>
</feature>
<sequence>MRLLEAPSSVIPEEVPEVPEAPEEHIPSDAESVQVPSTTTSMHTAMHSSIDRDELKLLEVPFYIYEELLLTNATVGKHNEKQKQYTLERWMEEREVKHTDDYWWVQAALKHRMRTLDPAKAKLFLVPTLVNEIYDQAIWVKLGLCDHDDRCNLKLLQHANDVLGKSPWFQRSKGRDHIVVASHYMTYNSARGFKHIAHCNVIGLEKYRWNHPDRLFLPNTYVGTACTDGQSNKTHDFTMIATIKPHFKDRQYICKALQKKKKKKRNAIELSVSTCGKGNQCPALAQAKMGFHVKGDSYGSNRLIDTILSGTVPIFTSQQQYHILPTWIDWEALSFFADPNQHRQHTFLQRLQQFATNTKRYEQKRKFVNDNRALLDWRNTPSIPFEHYMYAFARSIMPELQPQKQAPPQFSALWLEAVEDLRPIRRPTVFCDQSEIHSCRSCGGSQKTCHGQCQWCAKGVVGEPSTEGTCANFYEETCA</sequence>
<protein>
    <submittedName>
        <fullName evidence="4">Exostosin family</fullName>
    </submittedName>
</protein>
<dbReference type="PANTHER" id="PTHR11062">
    <property type="entry name" value="EXOSTOSIN HEPARAN SULFATE GLYCOSYLTRANSFERASE -RELATED"/>
    <property type="match status" value="1"/>
</dbReference>
<dbReference type="Proteomes" id="UP001153069">
    <property type="component" value="Unassembled WGS sequence"/>
</dbReference>
<comment type="caution">
    <text evidence="4">The sequence shown here is derived from an EMBL/GenBank/DDBJ whole genome shotgun (WGS) entry which is preliminary data.</text>
</comment>
<evidence type="ECO:0000313" key="4">
    <source>
        <dbReference type="EMBL" id="CAB9496285.1"/>
    </source>
</evidence>
<evidence type="ECO:0000256" key="1">
    <source>
        <dbReference type="ARBA" id="ARBA00010271"/>
    </source>
</evidence>
<comment type="similarity">
    <text evidence="1">Belongs to the glycosyltransferase 47 family.</text>
</comment>
<dbReference type="OrthoDB" id="1924787at2759"/>
<name>A0A9N8H236_9STRA</name>
<organism evidence="4 5">
    <name type="scientific">Seminavis robusta</name>
    <dbReference type="NCBI Taxonomy" id="568900"/>
    <lineage>
        <taxon>Eukaryota</taxon>
        <taxon>Sar</taxon>
        <taxon>Stramenopiles</taxon>
        <taxon>Ochrophyta</taxon>
        <taxon>Bacillariophyta</taxon>
        <taxon>Bacillariophyceae</taxon>
        <taxon>Bacillariophycidae</taxon>
        <taxon>Naviculales</taxon>
        <taxon>Naviculaceae</taxon>
        <taxon>Seminavis</taxon>
    </lineage>
</organism>
<feature type="domain" description="Exostosin GT47" evidence="3">
    <location>
        <begin position="85"/>
        <end position="347"/>
    </location>
</feature>
<dbReference type="InterPro" id="IPR004263">
    <property type="entry name" value="Exostosin"/>
</dbReference>
<gene>
    <name evidence="4" type="ORF">SEMRO_3_G002600.1</name>
</gene>
<keyword evidence="5" id="KW-1185">Reference proteome</keyword>
<dbReference type="EMBL" id="CAICTM010000003">
    <property type="protein sequence ID" value="CAB9496285.1"/>
    <property type="molecule type" value="Genomic_DNA"/>
</dbReference>
<feature type="compositionally biased region" description="Low complexity" evidence="2">
    <location>
        <begin position="37"/>
        <end position="47"/>
    </location>
</feature>
<dbReference type="GO" id="GO:0016757">
    <property type="term" value="F:glycosyltransferase activity"/>
    <property type="evidence" value="ECO:0007669"/>
    <property type="project" value="InterPro"/>
</dbReference>
<evidence type="ECO:0000259" key="3">
    <source>
        <dbReference type="Pfam" id="PF03016"/>
    </source>
</evidence>
<feature type="compositionally biased region" description="Low complexity" evidence="2">
    <location>
        <begin position="1"/>
        <end position="13"/>
    </location>
</feature>
<proteinExistence type="inferred from homology"/>
<dbReference type="PANTHER" id="PTHR11062:SF281">
    <property type="entry name" value="EXOSTOSIN-LIKE 2"/>
    <property type="match status" value="1"/>
</dbReference>
<evidence type="ECO:0000313" key="5">
    <source>
        <dbReference type="Proteomes" id="UP001153069"/>
    </source>
</evidence>
<dbReference type="AlphaFoldDB" id="A0A9N8H236"/>
<dbReference type="Pfam" id="PF03016">
    <property type="entry name" value="Exostosin_GT47"/>
    <property type="match status" value="1"/>
</dbReference>
<dbReference type="InterPro" id="IPR040911">
    <property type="entry name" value="Exostosin_GT47"/>
</dbReference>
<accession>A0A9N8H236</accession>
<reference evidence="4" key="1">
    <citation type="submission" date="2020-06" db="EMBL/GenBank/DDBJ databases">
        <authorList>
            <consortium name="Plant Systems Biology data submission"/>
        </authorList>
    </citation>
    <scope>NUCLEOTIDE SEQUENCE</scope>
    <source>
        <strain evidence="4">D6</strain>
    </source>
</reference>
<evidence type="ECO:0000256" key="2">
    <source>
        <dbReference type="SAM" id="MobiDB-lite"/>
    </source>
</evidence>